<sequence length="109" mass="12292">LRAGVTGAAQLRGRGPLRPRQVSLPRRRPPRLHRPEGAAAEFSSTLPKANCISSRFSFKLFWKTIFGHIPENVFKNCNVREGQALCVGWNAYNLWPIWEGRIGIGIVRI</sequence>
<accession>A0A1E5VYJ0</accession>
<evidence type="ECO:0000313" key="2">
    <source>
        <dbReference type="EMBL" id="OEL30168.1"/>
    </source>
</evidence>
<comment type="caution">
    <text evidence="2">The sequence shown here is derived from an EMBL/GenBank/DDBJ whole genome shotgun (WGS) entry which is preliminary data.</text>
</comment>
<dbReference type="EMBL" id="LWDX02026177">
    <property type="protein sequence ID" value="OEL30168.1"/>
    <property type="molecule type" value="Genomic_DNA"/>
</dbReference>
<gene>
    <name evidence="2" type="ORF">BAE44_0008812</name>
</gene>
<proteinExistence type="predicted"/>
<evidence type="ECO:0000313" key="3">
    <source>
        <dbReference type="Proteomes" id="UP000095767"/>
    </source>
</evidence>
<protein>
    <submittedName>
        <fullName evidence="2">Uncharacterized protein</fullName>
    </submittedName>
</protein>
<organism evidence="2 3">
    <name type="scientific">Dichanthelium oligosanthes</name>
    <dbReference type="NCBI Taxonomy" id="888268"/>
    <lineage>
        <taxon>Eukaryota</taxon>
        <taxon>Viridiplantae</taxon>
        <taxon>Streptophyta</taxon>
        <taxon>Embryophyta</taxon>
        <taxon>Tracheophyta</taxon>
        <taxon>Spermatophyta</taxon>
        <taxon>Magnoliopsida</taxon>
        <taxon>Liliopsida</taxon>
        <taxon>Poales</taxon>
        <taxon>Poaceae</taxon>
        <taxon>PACMAD clade</taxon>
        <taxon>Panicoideae</taxon>
        <taxon>Panicodae</taxon>
        <taxon>Paniceae</taxon>
        <taxon>Dichantheliinae</taxon>
        <taxon>Dichanthelium</taxon>
    </lineage>
</organism>
<feature type="non-terminal residue" evidence="2">
    <location>
        <position position="1"/>
    </location>
</feature>
<dbReference type="Proteomes" id="UP000095767">
    <property type="component" value="Unassembled WGS sequence"/>
</dbReference>
<reference evidence="2 3" key="1">
    <citation type="submission" date="2016-09" db="EMBL/GenBank/DDBJ databases">
        <title>The draft genome of Dichanthelium oligosanthes: A C3 panicoid grass species.</title>
        <authorList>
            <person name="Studer A.J."/>
            <person name="Schnable J.C."/>
            <person name="Brutnell T.P."/>
        </authorList>
    </citation>
    <scope>NUCLEOTIDE SEQUENCE [LARGE SCALE GENOMIC DNA]</scope>
    <source>
        <strain evidence="3">cv. Kellogg 1175</strain>
        <tissue evidence="2">Leaf</tissue>
    </source>
</reference>
<keyword evidence="3" id="KW-1185">Reference proteome</keyword>
<feature type="region of interest" description="Disordered" evidence="1">
    <location>
        <begin position="1"/>
        <end position="40"/>
    </location>
</feature>
<name>A0A1E5VYJ0_9POAL</name>
<dbReference type="AlphaFoldDB" id="A0A1E5VYJ0"/>
<evidence type="ECO:0000256" key="1">
    <source>
        <dbReference type="SAM" id="MobiDB-lite"/>
    </source>
</evidence>